<keyword evidence="1" id="KW-1133">Transmembrane helix</keyword>
<feature type="transmembrane region" description="Helical" evidence="1">
    <location>
        <begin position="167"/>
        <end position="192"/>
    </location>
</feature>
<proteinExistence type="predicted"/>
<reference evidence="2 3" key="1">
    <citation type="submission" date="2018-10" db="EMBL/GenBank/DDBJ databases">
        <title>Sequencing the genomes of 1000 actinobacteria strains.</title>
        <authorList>
            <person name="Klenk H.-P."/>
        </authorList>
    </citation>
    <scope>NUCLEOTIDE SEQUENCE [LARGE SCALE GENOMIC DNA]</scope>
    <source>
        <strain evidence="2 3">DSM 43911</strain>
    </source>
</reference>
<organism evidence="2 3">
    <name type="scientific">Saccharothrix variisporea</name>
    <dbReference type="NCBI Taxonomy" id="543527"/>
    <lineage>
        <taxon>Bacteria</taxon>
        <taxon>Bacillati</taxon>
        <taxon>Actinomycetota</taxon>
        <taxon>Actinomycetes</taxon>
        <taxon>Pseudonocardiales</taxon>
        <taxon>Pseudonocardiaceae</taxon>
        <taxon>Saccharothrix</taxon>
    </lineage>
</organism>
<feature type="transmembrane region" description="Helical" evidence="1">
    <location>
        <begin position="59"/>
        <end position="83"/>
    </location>
</feature>
<comment type="caution">
    <text evidence="2">The sequence shown here is derived from an EMBL/GenBank/DDBJ whole genome shotgun (WGS) entry which is preliminary data.</text>
</comment>
<evidence type="ECO:0000313" key="2">
    <source>
        <dbReference type="EMBL" id="RKT70968.1"/>
    </source>
</evidence>
<feature type="transmembrane region" description="Helical" evidence="1">
    <location>
        <begin position="135"/>
        <end position="155"/>
    </location>
</feature>
<feature type="transmembrane region" description="Helical" evidence="1">
    <location>
        <begin position="103"/>
        <end position="123"/>
    </location>
</feature>
<feature type="transmembrane region" description="Helical" evidence="1">
    <location>
        <begin position="16"/>
        <end position="39"/>
    </location>
</feature>
<accession>A0A495XHA3</accession>
<dbReference type="Proteomes" id="UP000272729">
    <property type="component" value="Unassembled WGS sequence"/>
</dbReference>
<dbReference type="OrthoDB" id="4350047at2"/>
<dbReference type="RefSeq" id="WP_121223368.1">
    <property type="nucleotide sequence ID" value="NZ_JBIUBA010000012.1"/>
</dbReference>
<name>A0A495XHA3_9PSEU</name>
<gene>
    <name evidence="2" type="ORF">DFJ66_4245</name>
</gene>
<evidence type="ECO:0000256" key="1">
    <source>
        <dbReference type="SAM" id="Phobius"/>
    </source>
</evidence>
<protein>
    <submittedName>
        <fullName evidence="2">Uncharacterized protein</fullName>
    </submittedName>
</protein>
<keyword evidence="3" id="KW-1185">Reference proteome</keyword>
<evidence type="ECO:0000313" key="3">
    <source>
        <dbReference type="Proteomes" id="UP000272729"/>
    </source>
</evidence>
<dbReference type="AlphaFoldDB" id="A0A495XHA3"/>
<keyword evidence="1" id="KW-0812">Transmembrane</keyword>
<sequence length="289" mass="31370">MKPADPPGLLDRAQSFAAVAAPTTLATALLFYFGYVSTLTRYRHFGVDLGALDLSTAELLLLGTEVIFPPLAGLLLVLMAGLFAHRGVQVLHRRRHTRVTKGLAVFFAVVGAVAFGRAVAGVLFPNSFRDEVPGVTAVCLGLGLPLVAYAIWTYRGPRRGRRSPSEVLVLTALTGLVVLGLFWTTNIFAGAYGRGRAQEMAGELNTQPLVVLDLQQPLYLPDGFPGVQQFALPAEDGQPFRFRCQGLRLLTEAGGRLFLVPEQWDKARRTVVVPYDETVRVQFLPGANP</sequence>
<dbReference type="EMBL" id="RBXR01000001">
    <property type="protein sequence ID" value="RKT70968.1"/>
    <property type="molecule type" value="Genomic_DNA"/>
</dbReference>
<keyword evidence="1" id="KW-0472">Membrane</keyword>